<dbReference type="Pfam" id="PF00945">
    <property type="entry name" value="Rhabdo_ncap"/>
    <property type="match status" value="1"/>
</dbReference>
<name>A0A8K1XB58_9RHAB</name>
<evidence type="ECO:0000313" key="14">
    <source>
        <dbReference type="EMBL" id="UHK03245.1"/>
    </source>
</evidence>
<evidence type="ECO:0000256" key="5">
    <source>
        <dbReference type="ARBA" id="ARBA00022561"/>
    </source>
</evidence>
<evidence type="ECO:0000256" key="3">
    <source>
        <dbReference type="ARBA" id="ARBA00014389"/>
    </source>
</evidence>
<evidence type="ECO:0000256" key="1">
    <source>
        <dbReference type="ARBA" id="ARBA00004192"/>
    </source>
</evidence>
<dbReference type="GO" id="GO:0030430">
    <property type="term" value="C:host cell cytoplasm"/>
    <property type="evidence" value="ECO:0007669"/>
    <property type="project" value="UniProtKB-SubCell"/>
</dbReference>
<keyword evidence="9" id="KW-1035">Host cytoplasm</keyword>
<evidence type="ECO:0000313" key="15">
    <source>
        <dbReference type="Proteomes" id="UP001184370"/>
    </source>
</evidence>
<dbReference type="GO" id="GO:0019029">
    <property type="term" value="C:helical viral capsid"/>
    <property type="evidence" value="ECO:0007669"/>
    <property type="project" value="UniProtKB-KW"/>
</dbReference>
<dbReference type="InterPro" id="IPR000448">
    <property type="entry name" value="Rhabdo_ncapsid"/>
</dbReference>
<feature type="region of interest" description="Disordered" evidence="12">
    <location>
        <begin position="1"/>
        <end position="31"/>
    </location>
</feature>
<evidence type="ECO:0000256" key="6">
    <source>
        <dbReference type="ARBA" id="ARBA00022844"/>
    </source>
</evidence>
<dbReference type="GO" id="GO:0019013">
    <property type="term" value="C:viral nucleocapsid"/>
    <property type="evidence" value="ECO:0007669"/>
    <property type="project" value="UniProtKB-KW"/>
</dbReference>
<organism evidence="14 15">
    <name type="scientific">Hangzhou rhabdovirus 4</name>
    <dbReference type="NCBI Taxonomy" id="2905393"/>
    <lineage>
        <taxon>Viruses</taxon>
        <taxon>Riboviria</taxon>
        <taxon>Orthornavirae</taxon>
        <taxon>Negarnaviricota</taxon>
        <taxon>Haploviricotina</taxon>
        <taxon>Monjiviricetes</taxon>
        <taxon>Mononegavirales</taxon>
        <taxon>Rhabdoviridae</taxon>
        <taxon>Alpharhabdovirinae</taxon>
        <taxon>Sigmavirus</taxon>
        <taxon>Sigmavirus hangzhou</taxon>
    </lineage>
</organism>
<dbReference type="Gene3D" id="1.10.3570.10">
    <property type="entry name" value="Rhabdovirus nucleocapsid protein like domain"/>
    <property type="match status" value="1"/>
</dbReference>
<dbReference type="EMBL" id="MZ209737">
    <property type="protein sequence ID" value="UHK03245.1"/>
    <property type="molecule type" value="Viral_cRNA"/>
</dbReference>
<keyword evidence="6" id="KW-0946">Virion</keyword>
<dbReference type="InterPro" id="IPR035961">
    <property type="entry name" value="Rhabdovirus_nucleoprotein-like"/>
</dbReference>
<dbReference type="Proteomes" id="UP001184370">
    <property type="component" value="Segment"/>
</dbReference>
<evidence type="ECO:0000256" key="7">
    <source>
        <dbReference type="ARBA" id="ARBA00022884"/>
    </source>
</evidence>
<keyword evidence="7" id="KW-0694">RNA-binding</keyword>
<comment type="subcellular location">
    <subcellularLocation>
        <location evidence="1">Host cytoplasm</location>
    </subcellularLocation>
    <subcellularLocation>
        <location evidence="2">Virion</location>
    </subcellularLocation>
</comment>
<keyword evidence="5" id="KW-0167">Capsid protein</keyword>
<evidence type="ECO:0000259" key="13">
    <source>
        <dbReference type="Pfam" id="PF00945"/>
    </source>
</evidence>
<dbReference type="GO" id="GO:0003723">
    <property type="term" value="F:RNA binding"/>
    <property type="evidence" value="ECO:0007669"/>
    <property type="project" value="UniProtKB-KW"/>
</dbReference>
<evidence type="ECO:0000256" key="8">
    <source>
        <dbReference type="ARBA" id="ARBA00023086"/>
    </source>
</evidence>
<keyword evidence="10" id="KW-0687">Ribonucleoprotein</keyword>
<keyword evidence="15" id="KW-1185">Reference proteome</keyword>
<dbReference type="GO" id="GO:1990904">
    <property type="term" value="C:ribonucleoprotein complex"/>
    <property type="evidence" value="ECO:0007669"/>
    <property type="project" value="UniProtKB-KW"/>
</dbReference>
<keyword evidence="4" id="KW-1139">Helical capsid protein</keyword>
<dbReference type="InterPro" id="IPR023330">
    <property type="entry name" value="Rhabdovirus_ncapsid_N"/>
</dbReference>
<dbReference type="InterPro" id="IPR023331">
    <property type="entry name" value="Rhabdovirus_ncapsid_C"/>
</dbReference>
<proteinExistence type="predicted"/>
<evidence type="ECO:0000256" key="10">
    <source>
        <dbReference type="ARBA" id="ARBA00023274"/>
    </source>
</evidence>
<evidence type="ECO:0000256" key="12">
    <source>
        <dbReference type="SAM" id="MobiDB-lite"/>
    </source>
</evidence>
<evidence type="ECO:0000256" key="2">
    <source>
        <dbReference type="ARBA" id="ARBA00004328"/>
    </source>
</evidence>
<dbReference type="Gene3D" id="1.10.3610.10">
    <property type="entry name" value="Nucleoprotein"/>
    <property type="match status" value="1"/>
</dbReference>
<evidence type="ECO:0000256" key="11">
    <source>
        <dbReference type="ARBA" id="ARBA00033344"/>
    </source>
</evidence>
<reference evidence="14" key="1">
    <citation type="submission" date="2021-05" db="EMBL/GenBank/DDBJ databases">
        <authorList>
            <person name="Feng G."/>
        </authorList>
    </citation>
    <scope>NUCLEOTIDE SEQUENCE</scope>
    <source>
        <strain evidence="14">YSP1FY156</strain>
    </source>
</reference>
<feature type="domain" description="Rhabdovirus nucleocapsid" evidence="13">
    <location>
        <begin position="37"/>
        <end position="403"/>
    </location>
</feature>
<accession>A0A8K1XB58</accession>
<protein>
    <recommendedName>
        <fullName evidence="3">Nucleoprotein</fullName>
    </recommendedName>
    <alternativeName>
        <fullName evidence="11">Nucleocapsid protein</fullName>
    </alternativeName>
</protein>
<dbReference type="SUPFAM" id="SSF140809">
    <property type="entry name" value="Rhabdovirus nucleoprotein-like"/>
    <property type="match status" value="1"/>
</dbReference>
<evidence type="ECO:0000256" key="9">
    <source>
        <dbReference type="ARBA" id="ARBA00023200"/>
    </source>
</evidence>
<sequence>MNNSLTSSGRSVQHSGVFSKHTNEPIPSLRVTEGKSTVYPSTVLKMKKPSLTVDKIKEDFDIISMVRGALHQTIPPAMINRFLYDYLKDYKETLVQSWSSYDHPIGKTGDLISPWNVVTVVESQKMLDVGEMRSNEDEKITPLQMATLFCGVYRISYSNSKQTSSLSSTLSGLIGNVTINVDSFVLNNANLSKDVNFRKIMAAIDMFLYMFPESELGQLRWGTIPSRYRNCAGIRALHTFPSWLGLEVIEESMTWIFYACPGRQAGVMIKDLDDVGEMSNDYSYFPYHVDLAATIKTPYSASVNKELMFLIQAVGCLLGKSRSMNARKLDENGTAQLLANAIIIAYAHDHDKGASLQYATKESFMEEKKTNEELDNISYEISADEAANTFPTVMDPHLWSRSLNTMYNPTDKKNPLNAYLKAKRSFFENPRPDTVGKYIANFINSLP</sequence>
<feature type="compositionally biased region" description="Polar residues" evidence="12">
    <location>
        <begin position="1"/>
        <end position="16"/>
    </location>
</feature>
<keyword evidence="8 14" id="KW-0543">Viral nucleoprotein</keyword>
<evidence type="ECO:0000256" key="4">
    <source>
        <dbReference type="ARBA" id="ARBA00022497"/>
    </source>
</evidence>
<gene>
    <name evidence="14" type="ORF">FuRV4_gp1</name>
</gene>